<dbReference type="EMBL" id="CP136893">
    <property type="protein sequence ID" value="WOL03867.1"/>
    <property type="molecule type" value="Genomic_DNA"/>
</dbReference>
<evidence type="ECO:0000256" key="1">
    <source>
        <dbReference type="ARBA" id="ARBA00009861"/>
    </source>
</evidence>
<organism evidence="4 5">
    <name type="scientific">Canna indica</name>
    <name type="common">Indian-shot</name>
    <dbReference type="NCBI Taxonomy" id="4628"/>
    <lineage>
        <taxon>Eukaryota</taxon>
        <taxon>Viridiplantae</taxon>
        <taxon>Streptophyta</taxon>
        <taxon>Embryophyta</taxon>
        <taxon>Tracheophyta</taxon>
        <taxon>Spermatophyta</taxon>
        <taxon>Magnoliopsida</taxon>
        <taxon>Liliopsida</taxon>
        <taxon>Zingiberales</taxon>
        <taxon>Cannaceae</taxon>
        <taxon>Canna</taxon>
    </lineage>
</organism>
<evidence type="ECO:0000256" key="3">
    <source>
        <dbReference type="ARBA" id="ARBA00023315"/>
    </source>
</evidence>
<dbReference type="InterPro" id="IPR050317">
    <property type="entry name" value="Plant_Fungal_Acyltransferase"/>
</dbReference>
<dbReference type="PANTHER" id="PTHR31642:SF151">
    <property type="entry name" value="OS12G0134700 PROTEIN"/>
    <property type="match status" value="1"/>
</dbReference>
<evidence type="ECO:0000256" key="2">
    <source>
        <dbReference type="ARBA" id="ARBA00022679"/>
    </source>
</evidence>
<dbReference type="PANTHER" id="PTHR31642">
    <property type="entry name" value="TRICHOTHECENE 3-O-ACETYLTRANSFERASE"/>
    <property type="match status" value="1"/>
</dbReference>
<name>A0AAQ3K8M0_9LILI</name>
<protein>
    <submittedName>
        <fullName evidence="4">Uncharacterized protein</fullName>
    </submittedName>
</protein>
<reference evidence="4 5" key="1">
    <citation type="submission" date="2023-10" db="EMBL/GenBank/DDBJ databases">
        <title>Chromosome-scale genome assembly provides insights into flower coloration mechanisms of Canna indica.</title>
        <authorList>
            <person name="Li C."/>
        </authorList>
    </citation>
    <scope>NUCLEOTIDE SEQUENCE [LARGE SCALE GENOMIC DNA]</scope>
    <source>
        <tissue evidence="4">Flower</tissue>
    </source>
</reference>
<keyword evidence="2" id="KW-0808">Transferase</keyword>
<keyword evidence="3" id="KW-0012">Acyltransferase</keyword>
<accession>A0AAQ3K8M0</accession>
<evidence type="ECO:0000313" key="5">
    <source>
        <dbReference type="Proteomes" id="UP001327560"/>
    </source>
</evidence>
<dbReference type="GO" id="GO:0016747">
    <property type="term" value="F:acyltransferase activity, transferring groups other than amino-acyl groups"/>
    <property type="evidence" value="ECO:0007669"/>
    <property type="project" value="TreeGrafter"/>
</dbReference>
<dbReference type="Gene3D" id="3.30.559.10">
    <property type="entry name" value="Chloramphenicol acetyltransferase-like domain"/>
    <property type="match status" value="2"/>
</dbReference>
<dbReference type="AlphaFoldDB" id="A0AAQ3K8M0"/>
<comment type="similarity">
    <text evidence="1">Belongs to the plant acyltransferase family.</text>
</comment>
<keyword evidence="5" id="KW-1185">Reference proteome</keyword>
<proteinExistence type="inferred from homology"/>
<gene>
    <name evidence="4" type="ORF">Cni_G12587</name>
</gene>
<dbReference type="Proteomes" id="UP001327560">
    <property type="component" value="Chromosome 4"/>
</dbReference>
<dbReference type="InterPro" id="IPR023213">
    <property type="entry name" value="CAT-like_dom_sf"/>
</dbReference>
<sequence>MEIEVQKTTILTPHHVDPHAEPKEIPLNIFDLFASDNNIAVLFAFAAPTPSNADIIEALSKALLHFPLLTAQLGRTRPHRRPCLILGGGCGGALVVEATVDAALSDHLPLEPSPDFALLHPSTDGTGHLLQVQLNRFKCGGLVVGAMAHHRVADGQSMSKFFVAWGRTVRGVPIDPLPLYDQSWLKPRCPTKCEFQHWDLEFINKKDVFANSYQKNVHPSEITNVLLSYSSEYIAGNLKARMKGKYTTFETLLAHLWRKITVARGLDGWDHTSLRVTVNGRPRMRPPVPSAYFGNLVLNAYPELEVKRLLGEGGLERAAEVIRGAIRKVDERYFQSVIDFGAMHEEEELVPVYDTEGNVLSPVVEVDSWLKFEFEEMDFGGGGKLCAFLPSWVPLEGCVIFVPRVEKDGGINVVVVVLKEEAAKLKQISHSFD</sequence>
<dbReference type="Pfam" id="PF02458">
    <property type="entry name" value="Transferase"/>
    <property type="match status" value="1"/>
</dbReference>
<evidence type="ECO:0000313" key="4">
    <source>
        <dbReference type="EMBL" id="WOL03867.1"/>
    </source>
</evidence>